<keyword evidence="2" id="KW-1185">Reference proteome</keyword>
<accession>A0A4Z2F756</accession>
<gene>
    <name evidence="1" type="ORF">EYF80_052756</name>
</gene>
<reference evidence="1 2" key="1">
    <citation type="submission" date="2019-03" db="EMBL/GenBank/DDBJ databases">
        <title>First draft genome of Liparis tanakae, snailfish: a comprehensive survey of snailfish specific genes.</title>
        <authorList>
            <person name="Kim W."/>
            <person name="Song I."/>
            <person name="Jeong J.-H."/>
            <person name="Kim D."/>
            <person name="Kim S."/>
            <person name="Ryu S."/>
            <person name="Song J.Y."/>
            <person name="Lee S.K."/>
        </authorList>
    </citation>
    <scope>NUCLEOTIDE SEQUENCE [LARGE SCALE GENOMIC DNA]</scope>
    <source>
        <tissue evidence="1">Muscle</tissue>
    </source>
</reference>
<evidence type="ECO:0000313" key="2">
    <source>
        <dbReference type="Proteomes" id="UP000314294"/>
    </source>
</evidence>
<proteinExistence type="predicted"/>
<dbReference type="EMBL" id="SRLO01001536">
    <property type="protein sequence ID" value="TNN37076.1"/>
    <property type="molecule type" value="Genomic_DNA"/>
</dbReference>
<dbReference type="Proteomes" id="UP000314294">
    <property type="component" value="Unassembled WGS sequence"/>
</dbReference>
<name>A0A4Z2F756_9TELE</name>
<evidence type="ECO:0000313" key="1">
    <source>
        <dbReference type="EMBL" id="TNN37076.1"/>
    </source>
</evidence>
<organism evidence="1 2">
    <name type="scientific">Liparis tanakae</name>
    <name type="common">Tanaka's snailfish</name>
    <dbReference type="NCBI Taxonomy" id="230148"/>
    <lineage>
        <taxon>Eukaryota</taxon>
        <taxon>Metazoa</taxon>
        <taxon>Chordata</taxon>
        <taxon>Craniata</taxon>
        <taxon>Vertebrata</taxon>
        <taxon>Euteleostomi</taxon>
        <taxon>Actinopterygii</taxon>
        <taxon>Neopterygii</taxon>
        <taxon>Teleostei</taxon>
        <taxon>Neoteleostei</taxon>
        <taxon>Acanthomorphata</taxon>
        <taxon>Eupercaria</taxon>
        <taxon>Perciformes</taxon>
        <taxon>Cottioidei</taxon>
        <taxon>Cottales</taxon>
        <taxon>Liparidae</taxon>
        <taxon>Liparis</taxon>
    </lineage>
</organism>
<comment type="caution">
    <text evidence="1">The sequence shown here is derived from an EMBL/GenBank/DDBJ whole genome shotgun (WGS) entry which is preliminary data.</text>
</comment>
<protein>
    <submittedName>
        <fullName evidence="1">Uncharacterized protein</fullName>
    </submittedName>
</protein>
<sequence length="64" mass="7051">MPSAIFVTRLLACLQDKSIGSRNERHAVKPPHAKQTPTRLHHFMERKRGAGGRIGCSASQITEA</sequence>
<dbReference type="AlphaFoldDB" id="A0A4Z2F756"/>